<evidence type="ECO:0000313" key="3">
    <source>
        <dbReference type="EMBL" id="ASU82966.1"/>
    </source>
</evidence>
<evidence type="ECO:0000259" key="2">
    <source>
        <dbReference type="Pfam" id="PF01593"/>
    </source>
</evidence>
<dbReference type="Proteomes" id="UP000215005">
    <property type="component" value="Chromosome"/>
</dbReference>
<sequence>MTSAVPTAVPSADAAAGSAEKSPLKPLNMCGPDFPFAYDEFLAHPAGLGSVPADHHGTEVAVIGGGLSGIITAYELMKMGLKPVVYEADEIGGRLRTARFPGVTDAAEDVVAEMGAMRFPPSSTSFFHYADKMGLRTTPFPNPLAPDTPSTVVDLKGEAHYARTTDDLPEVYGAVARAWNETLERGSRHSEMQQAIRDRDVARMKEIWNELVAKLDNQTFYGFLCDSPAFSSFRFREIFGQVGFGTGGWDTDFPNSILEILRVTYTGADDDHLSIVGGCQQLPLRLWEDVPDKLVHWPEGTSLASLHEGGPRPAVTGLRRTAAPGGRGPGNITVTDASGSIRTYPAAVFTAQSWMLLSKIECDEDLLPIDHWTAIERTHYMESSKLFVPVDRPFWRDIDPATGRDVMSMTLTDRMTRGTYLLESEGDGPAAICLSYTWCDDSLKWLPLSATERMEVMLNSLAKVYPGVDVRSHIIGDPVTVSWEDEPYFMGAFKANLPGHYRYQRRLFTHFKQDRLDDRHRGLFLAGDDISWTAGWAEGAVQTALNAVWGVMSHLGGATDPLNPGPGDRYDDIAPVELPED</sequence>
<organism evidence="3 4">
    <name type="scientific">Nocardiopsis gilva YIM 90087</name>
    <dbReference type="NCBI Taxonomy" id="1235441"/>
    <lineage>
        <taxon>Bacteria</taxon>
        <taxon>Bacillati</taxon>
        <taxon>Actinomycetota</taxon>
        <taxon>Actinomycetes</taxon>
        <taxon>Streptosporangiales</taxon>
        <taxon>Nocardiopsidaceae</taxon>
        <taxon>Nocardiopsis</taxon>
    </lineage>
</organism>
<evidence type="ECO:0000256" key="1">
    <source>
        <dbReference type="SAM" id="MobiDB-lite"/>
    </source>
</evidence>
<evidence type="ECO:0000313" key="4">
    <source>
        <dbReference type="Proteomes" id="UP000215005"/>
    </source>
</evidence>
<dbReference type="EMBL" id="CP022753">
    <property type="protein sequence ID" value="ASU82966.1"/>
    <property type="molecule type" value="Genomic_DNA"/>
</dbReference>
<reference evidence="3 4" key="1">
    <citation type="submission" date="2017-08" db="EMBL/GenBank/DDBJ databases">
        <title>The complete genome sequence of Nocardiopsis gilva YIM 90087.</title>
        <authorList>
            <person name="Yin M."/>
            <person name="Tang S."/>
        </authorList>
    </citation>
    <scope>NUCLEOTIDE SEQUENCE [LARGE SCALE GENOMIC DNA]</scope>
    <source>
        <strain evidence="3 4">YIM 90087</strain>
    </source>
</reference>
<protein>
    <submittedName>
        <fullName evidence="3">Amine oxidase</fullName>
    </submittedName>
</protein>
<dbReference type="Gene3D" id="3.50.50.60">
    <property type="entry name" value="FAD/NAD(P)-binding domain"/>
    <property type="match status" value="1"/>
</dbReference>
<feature type="domain" description="Amine oxidase" evidence="2">
    <location>
        <begin position="67"/>
        <end position="550"/>
    </location>
</feature>
<dbReference type="GO" id="GO:0001716">
    <property type="term" value="F:L-amino-acid oxidase activity"/>
    <property type="evidence" value="ECO:0007669"/>
    <property type="project" value="TreeGrafter"/>
</dbReference>
<accession>A0A223S4A3</accession>
<dbReference type="Gene3D" id="1.10.405.40">
    <property type="match status" value="1"/>
</dbReference>
<dbReference type="InterPro" id="IPR050281">
    <property type="entry name" value="Flavin_monoamine_oxidase"/>
</dbReference>
<dbReference type="InterPro" id="IPR002937">
    <property type="entry name" value="Amino_oxidase"/>
</dbReference>
<proteinExistence type="predicted"/>
<dbReference type="KEGG" id="ngv:CDO52_09335"/>
<dbReference type="OrthoDB" id="8845488at2"/>
<dbReference type="SUPFAM" id="SSF51905">
    <property type="entry name" value="FAD/NAD(P)-binding domain"/>
    <property type="match status" value="1"/>
</dbReference>
<dbReference type="GO" id="GO:0009063">
    <property type="term" value="P:amino acid catabolic process"/>
    <property type="evidence" value="ECO:0007669"/>
    <property type="project" value="TreeGrafter"/>
</dbReference>
<dbReference type="RefSeq" id="WP_094932322.1">
    <property type="nucleotide sequence ID" value="NZ_CP022753.1"/>
</dbReference>
<dbReference type="PANTHER" id="PTHR10742">
    <property type="entry name" value="FLAVIN MONOAMINE OXIDASE"/>
    <property type="match status" value="1"/>
</dbReference>
<feature type="region of interest" description="Disordered" evidence="1">
    <location>
        <begin position="559"/>
        <end position="581"/>
    </location>
</feature>
<dbReference type="Gene3D" id="3.90.660.10">
    <property type="match status" value="1"/>
</dbReference>
<dbReference type="SUPFAM" id="SSF54373">
    <property type="entry name" value="FAD-linked reductases, C-terminal domain"/>
    <property type="match status" value="1"/>
</dbReference>
<dbReference type="PANTHER" id="PTHR10742:SF342">
    <property type="entry name" value="AMINE OXIDASE"/>
    <property type="match status" value="1"/>
</dbReference>
<dbReference type="AlphaFoldDB" id="A0A223S4A3"/>
<gene>
    <name evidence="3" type="ORF">CDO52_09335</name>
</gene>
<keyword evidence="4" id="KW-1185">Reference proteome</keyword>
<name>A0A223S4A3_9ACTN</name>
<dbReference type="InterPro" id="IPR036188">
    <property type="entry name" value="FAD/NAD-bd_sf"/>
</dbReference>
<dbReference type="Pfam" id="PF01593">
    <property type="entry name" value="Amino_oxidase"/>
    <property type="match status" value="1"/>
</dbReference>
<feature type="region of interest" description="Disordered" evidence="1">
    <location>
        <begin position="1"/>
        <end position="22"/>
    </location>
</feature>
<feature type="compositionally biased region" description="Low complexity" evidence="1">
    <location>
        <begin position="1"/>
        <end position="19"/>
    </location>
</feature>